<dbReference type="EMBL" id="JAYWLC010000004">
    <property type="protein sequence ID" value="MER5171604.1"/>
    <property type="molecule type" value="Genomic_DNA"/>
</dbReference>
<name>A0ABV1SFE4_9RHOB</name>
<sequence length="59" mass="6214">MTREQMHRLANQADDHGETADAVASPALGRTGPATKAAVAEAFVIRRLRAAHAQNGASF</sequence>
<comment type="caution">
    <text evidence="2">The sequence shown here is derived from an EMBL/GenBank/DDBJ whole genome shotgun (WGS) entry which is preliminary data.</text>
</comment>
<dbReference type="Proteomes" id="UP001438953">
    <property type="component" value="Unassembled WGS sequence"/>
</dbReference>
<reference evidence="2 3" key="1">
    <citation type="submission" date="2024-06" db="EMBL/GenBank/DDBJ databases">
        <title>Thioclava kandeliae sp. nov. from a rhizosphere soil sample of Kandelia candel in a mangrove.</title>
        <authorList>
            <person name="Mu T."/>
        </authorList>
    </citation>
    <scope>NUCLEOTIDE SEQUENCE [LARGE SCALE GENOMIC DNA]</scope>
    <source>
        <strain evidence="2 3">CPCC 100088</strain>
    </source>
</reference>
<protein>
    <submittedName>
        <fullName evidence="2">Uncharacterized protein</fullName>
    </submittedName>
</protein>
<proteinExistence type="predicted"/>
<accession>A0ABV1SFE4</accession>
<feature type="compositionally biased region" description="Basic and acidic residues" evidence="1">
    <location>
        <begin position="1"/>
        <end position="19"/>
    </location>
</feature>
<evidence type="ECO:0000256" key="1">
    <source>
        <dbReference type="SAM" id="MobiDB-lite"/>
    </source>
</evidence>
<keyword evidence="3" id="KW-1185">Reference proteome</keyword>
<feature type="region of interest" description="Disordered" evidence="1">
    <location>
        <begin position="1"/>
        <end position="32"/>
    </location>
</feature>
<gene>
    <name evidence="2" type="ORF">VSX56_07425</name>
</gene>
<evidence type="ECO:0000313" key="3">
    <source>
        <dbReference type="Proteomes" id="UP001438953"/>
    </source>
</evidence>
<dbReference type="RefSeq" id="WP_350936060.1">
    <property type="nucleotide sequence ID" value="NZ_JAYWLC010000004.1"/>
</dbReference>
<organism evidence="2 3">
    <name type="scientific">Thioclava kandeliae</name>
    <dbReference type="NCBI Taxonomy" id="3070818"/>
    <lineage>
        <taxon>Bacteria</taxon>
        <taxon>Pseudomonadati</taxon>
        <taxon>Pseudomonadota</taxon>
        <taxon>Alphaproteobacteria</taxon>
        <taxon>Rhodobacterales</taxon>
        <taxon>Paracoccaceae</taxon>
        <taxon>Thioclava</taxon>
    </lineage>
</organism>
<evidence type="ECO:0000313" key="2">
    <source>
        <dbReference type="EMBL" id="MER5171604.1"/>
    </source>
</evidence>